<keyword evidence="1" id="KW-0472">Membrane</keyword>
<organism evidence="2">
    <name type="scientific">marine metagenome</name>
    <dbReference type="NCBI Taxonomy" id="408172"/>
    <lineage>
        <taxon>unclassified sequences</taxon>
        <taxon>metagenomes</taxon>
        <taxon>ecological metagenomes</taxon>
    </lineage>
</organism>
<name>A0A382C833_9ZZZZ</name>
<reference evidence="2" key="1">
    <citation type="submission" date="2018-05" db="EMBL/GenBank/DDBJ databases">
        <authorList>
            <person name="Lanie J.A."/>
            <person name="Ng W.-L."/>
            <person name="Kazmierczak K.M."/>
            <person name="Andrzejewski T.M."/>
            <person name="Davidsen T.M."/>
            <person name="Wayne K.J."/>
            <person name="Tettelin H."/>
            <person name="Glass J.I."/>
            <person name="Rusch D."/>
            <person name="Podicherti R."/>
            <person name="Tsui H.-C.T."/>
            <person name="Winkler M.E."/>
        </authorList>
    </citation>
    <scope>NUCLEOTIDE SEQUENCE</scope>
</reference>
<gene>
    <name evidence="2" type="ORF">METZ01_LOCUS174735</name>
</gene>
<evidence type="ECO:0008006" key="3">
    <source>
        <dbReference type="Google" id="ProtNLM"/>
    </source>
</evidence>
<proteinExistence type="predicted"/>
<evidence type="ECO:0000313" key="2">
    <source>
        <dbReference type="EMBL" id="SVB21881.1"/>
    </source>
</evidence>
<feature type="non-terminal residue" evidence="2">
    <location>
        <position position="97"/>
    </location>
</feature>
<keyword evidence="1" id="KW-1133">Transmembrane helix</keyword>
<dbReference type="EMBL" id="UINC01033116">
    <property type="protein sequence ID" value="SVB21881.1"/>
    <property type="molecule type" value="Genomic_DNA"/>
</dbReference>
<feature type="transmembrane region" description="Helical" evidence="1">
    <location>
        <begin position="29"/>
        <end position="48"/>
    </location>
</feature>
<feature type="transmembrane region" description="Helical" evidence="1">
    <location>
        <begin position="54"/>
        <end position="78"/>
    </location>
</feature>
<evidence type="ECO:0000256" key="1">
    <source>
        <dbReference type="SAM" id="Phobius"/>
    </source>
</evidence>
<sequence>MTTSATLQRGVPVSELGVDVRGAFITRTYTHLLGSIGAFTLIEIYLFSTGLAHSIAQVMLGGSWLIVLGGFMIVSWIATHLAQSSQSMGAQYGALAG</sequence>
<accession>A0A382C833</accession>
<protein>
    <recommendedName>
        <fullName evidence="3">Permease</fullName>
    </recommendedName>
</protein>
<dbReference type="AlphaFoldDB" id="A0A382C833"/>
<keyword evidence="1" id="KW-0812">Transmembrane</keyword>